<name>A0A0E9R8P9_ANGAN</name>
<dbReference type="AlphaFoldDB" id="A0A0E9R8P9"/>
<dbReference type="EMBL" id="GBXM01083051">
    <property type="protein sequence ID" value="JAH25526.1"/>
    <property type="molecule type" value="Transcribed_RNA"/>
</dbReference>
<proteinExistence type="predicted"/>
<reference evidence="1" key="2">
    <citation type="journal article" date="2015" name="Fish Shellfish Immunol.">
        <title>Early steps in the European eel (Anguilla anguilla)-Vibrio vulnificus interaction in the gills: Role of the RtxA13 toxin.</title>
        <authorList>
            <person name="Callol A."/>
            <person name="Pajuelo D."/>
            <person name="Ebbesson L."/>
            <person name="Teles M."/>
            <person name="MacKenzie S."/>
            <person name="Amaro C."/>
        </authorList>
    </citation>
    <scope>NUCLEOTIDE SEQUENCE</scope>
</reference>
<protein>
    <submittedName>
        <fullName evidence="1">Uncharacterized protein</fullName>
    </submittedName>
</protein>
<accession>A0A0E9R8P9</accession>
<evidence type="ECO:0000313" key="1">
    <source>
        <dbReference type="EMBL" id="JAH25526.1"/>
    </source>
</evidence>
<reference evidence="1" key="1">
    <citation type="submission" date="2014-11" db="EMBL/GenBank/DDBJ databases">
        <authorList>
            <person name="Amaro Gonzalez C."/>
        </authorList>
    </citation>
    <scope>NUCLEOTIDE SEQUENCE</scope>
</reference>
<organism evidence="1">
    <name type="scientific">Anguilla anguilla</name>
    <name type="common">European freshwater eel</name>
    <name type="synonym">Muraena anguilla</name>
    <dbReference type="NCBI Taxonomy" id="7936"/>
    <lineage>
        <taxon>Eukaryota</taxon>
        <taxon>Metazoa</taxon>
        <taxon>Chordata</taxon>
        <taxon>Craniata</taxon>
        <taxon>Vertebrata</taxon>
        <taxon>Euteleostomi</taxon>
        <taxon>Actinopterygii</taxon>
        <taxon>Neopterygii</taxon>
        <taxon>Teleostei</taxon>
        <taxon>Anguilliformes</taxon>
        <taxon>Anguillidae</taxon>
        <taxon>Anguilla</taxon>
    </lineage>
</organism>
<sequence length="46" mass="5278">MMIECRGQFHGAAKSHCTPVNMVIILKFELIMPKARGDLHAEYLYN</sequence>